<feature type="repeat" description="Solcar" evidence="10">
    <location>
        <begin position="10"/>
        <end position="139"/>
    </location>
</feature>
<dbReference type="SUPFAM" id="SSF103506">
    <property type="entry name" value="Mitochondrial carrier"/>
    <property type="match status" value="1"/>
</dbReference>
<keyword evidence="6" id="KW-0999">Mitochondrion inner membrane</keyword>
<dbReference type="InterPro" id="IPR045315">
    <property type="entry name" value="Mtm1-like"/>
</dbReference>
<evidence type="ECO:0000256" key="10">
    <source>
        <dbReference type="PROSITE-ProRule" id="PRU00282"/>
    </source>
</evidence>
<keyword evidence="8" id="KW-0496">Mitochondrion</keyword>
<dbReference type="EMBL" id="CAKOGP040001758">
    <property type="protein sequence ID" value="CAJ1948969.1"/>
    <property type="molecule type" value="Genomic_DNA"/>
</dbReference>
<feature type="repeat" description="Solcar" evidence="10">
    <location>
        <begin position="146"/>
        <end position="229"/>
    </location>
</feature>
<dbReference type="PROSITE" id="PS50920">
    <property type="entry name" value="SOLCAR"/>
    <property type="match status" value="3"/>
</dbReference>
<evidence type="ECO:0000256" key="1">
    <source>
        <dbReference type="ARBA" id="ARBA00004448"/>
    </source>
</evidence>
<comment type="subcellular location">
    <subcellularLocation>
        <location evidence="1">Mitochondrion inner membrane</location>
        <topology evidence="1">Multi-pass membrane protein</topology>
    </subcellularLocation>
</comment>
<protein>
    <recommendedName>
        <fullName evidence="14">Mitochondrial carrier protein</fullName>
    </recommendedName>
</protein>
<reference evidence="12" key="1">
    <citation type="submission" date="2023-08" db="EMBL/GenBank/DDBJ databases">
        <authorList>
            <person name="Audoor S."/>
            <person name="Bilcke G."/>
        </authorList>
    </citation>
    <scope>NUCLEOTIDE SEQUENCE</scope>
</reference>
<sequence length="358" mass="39070">MNQEGNRRLQETEAKIVSGAVGSFLTAFAVHPLEVVKVRTQAQRTPVRFCSPDCVVILNNGLGDCSLPKNSLSCMNPTCNNTVDAAPRGAAARGTFGNMRHIFFKEGVGSLYAGLGPTLTMGVPNTIIYFLTYDELSRKMSQRNLDNQWTPALAGAAARSIASLTTAPLELIRTIQASRPKSNGMLSEFQRIVRQEGVVGLYRGLAPSLMRDVPFSSIYWMSIEYCRAKWIEYDGGHRVERVTTMEHTGRALFNGTVSGFIAAACTTPLDVIKTNQQLQGDVVESPVLLSEGNRTTTNTAKRRGNATSLDIGKRILAEEGIQGFWRGNVARMTKVAPACACMIASYEVGQKLYMTNES</sequence>
<evidence type="ECO:0000256" key="11">
    <source>
        <dbReference type="RuleBase" id="RU000488"/>
    </source>
</evidence>
<accession>A0AAD2FQ23</accession>
<dbReference type="AlphaFoldDB" id="A0AAD2FQ23"/>
<dbReference type="Proteomes" id="UP001295423">
    <property type="component" value="Unassembled WGS sequence"/>
</dbReference>
<evidence type="ECO:0000256" key="8">
    <source>
        <dbReference type="ARBA" id="ARBA00023128"/>
    </source>
</evidence>
<evidence type="ECO:0000313" key="12">
    <source>
        <dbReference type="EMBL" id="CAJ1948969.1"/>
    </source>
</evidence>
<dbReference type="PANTHER" id="PTHR45760:SF2">
    <property type="entry name" value="FI19922P1-RELATED"/>
    <property type="match status" value="1"/>
</dbReference>
<keyword evidence="9 10" id="KW-0472">Membrane</keyword>
<evidence type="ECO:0000256" key="6">
    <source>
        <dbReference type="ARBA" id="ARBA00022792"/>
    </source>
</evidence>
<dbReference type="Pfam" id="PF00153">
    <property type="entry name" value="Mito_carr"/>
    <property type="match status" value="4"/>
</dbReference>
<dbReference type="GO" id="GO:0005743">
    <property type="term" value="C:mitochondrial inner membrane"/>
    <property type="evidence" value="ECO:0007669"/>
    <property type="project" value="UniProtKB-SubCell"/>
</dbReference>
<proteinExistence type="inferred from homology"/>
<evidence type="ECO:0008006" key="14">
    <source>
        <dbReference type="Google" id="ProtNLM"/>
    </source>
</evidence>
<evidence type="ECO:0000256" key="3">
    <source>
        <dbReference type="ARBA" id="ARBA00022448"/>
    </source>
</evidence>
<dbReference type="InterPro" id="IPR023395">
    <property type="entry name" value="MCP_dom_sf"/>
</dbReference>
<dbReference type="Gene3D" id="1.50.40.10">
    <property type="entry name" value="Mitochondrial carrier domain"/>
    <property type="match status" value="1"/>
</dbReference>
<comment type="caution">
    <text evidence="12">The sequence shown here is derived from an EMBL/GenBank/DDBJ whole genome shotgun (WGS) entry which is preliminary data.</text>
</comment>
<keyword evidence="5" id="KW-0677">Repeat</keyword>
<keyword evidence="7" id="KW-1133">Transmembrane helix</keyword>
<organism evidence="12 13">
    <name type="scientific">Cylindrotheca closterium</name>
    <dbReference type="NCBI Taxonomy" id="2856"/>
    <lineage>
        <taxon>Eukaryota</taxon>
        <taxon>Sar</taxon>
        <taxon>Stramenopiles</taxon>
        <taxon>Ochrophyta</taxon>
        <taxon>Bacillariophyta</taxon>
        <taxon>Bacillariophyceae</taxon>
        <taxon>Bacillariophycidae</taxon>
        <taxon>Bacillariales</taxon>
        <taxon>Bacillariaceae</taxon>
        <taxon>Cylindrotheca</taxon>
    </lineage>
</organism>
<evidence type="ECO:0000313" key="13">
    <source>
        <dbReference type="Proteomes" id="UP001295423"/>
    </source>
</evidence>
<evidence type="ECO:0000256" key="5">
    <source>
        <dbReference type="ARBA" id="ARBA00022737"/>
    </source>
</evidence>
<keyword evidence="4 10" id="KW-0812">Transmembrane</keyword>
<feature type="repeat" description="Solcar" evidence="10">
    <location>
        <begin position="246"/>
        <end position="352"/>
    </location>
</feature>
<name>A0AAD2FQ23_9STRA</name>
<evidence type="ECO:0000256" key="7">
    <source>
        <dbReference type="ARBA" id="ARBA00022989"/>
    </source>
</evidence>
<evidence type="ECO:0000256" key="2">
    <source>
        <dbReference type="ARBA" id="ARBA00006375"/>
    </source>
</evidence>
<evidence type="ECO:0000256" key="4">
    <source>
        <dbReference type="ARBA" id="ARBA00022692"/>
    </source>
</evidence>
<keyword evidence="13" id="KW-1185">Reference proteome</keyword>
<gene>
    <name evidence="12" type="ORF">CYCCA115_LOCUS11860</name>
</gene>
<dbReference type="PANTHER" id="PTHR45760">
    <property type="entry name" value="FI19922P1-RELATED"/>
    <property type="match status" value="1"/>
</dbReference>
<dbReference type="GO" id="GO:1990542">
    <property type="term" value="P:mitochondrial transmembrane transport"/>
    <property type="evidence" value="ECO:0007669"/>
    <property type="project" value="InterPro"/>
</dbReference>
<comment type="similarity">
    <text evidence="2 11">Belongs to the mitochondrial carrier (TC 2.A.29) family.</text>
</comment>
<evidence type="ECO:0000256" key="9">
    <source>
        <dbReference type="ARBA" id="ARBA00023136"/>
    </source>
</evidence>
<dbReference type="InterPro" id="IPR018108">
    <property type="entry name" value="MCP_transmembrane"/>
</dbReference>
<keyword evidence="3 11" id="KW-0813">Transport</keyword>